<evidence type="ECO:0000313" key="5">
    <source>
        <dbReference type="Proteomes" id="UP000292003"/>
    </source>
</evidence>
<dbReference type="OrthoDB" id="273614at2"/>
<evidence type="ECO:0000313" key="4">
    <source>
        <dbReference type="EMBL" id="RZQ62177.1"/>
    </source>
</evidence>
<dbReference type="Pfam" id="PF00583">
    <property type="entry name" value="Acetyltransf_1"/>
    <property type="match status" value="1"/>
</dbReference>
<keyword evidence="2" id="KW-0012">Acyltransferase</keyword>
<evidence type="ECO:0000259" key="3">
    <source>
        <dbReference type="PROSITE" id="PS51186"/>
    </source>
</evidence>
<keyword evidence="5" id="KW-1185">Reference proteome</keyword>
<dbReference type="PANTHER" id="PTHR43877:SF2">
    <property type="entry name" value="AMINOALKYLPHOSPHONATE N-ACETYLTRANSFERASE-RELATED"/>
    <property type="match status" value="1"/>
</dbReference>
<organism evidence="4 5">
    <name type="scientific">Amycolatopsis suaedae</name>
    <dbReference type="NCBI Taxonomy" id="2510978"/>
    <lineage>
        <taxon>Bacteria</taxon>
        <taxon>Bacillati</taxon>
        <taxon>Actinomycetota</taxon>
        <taxon>Actinomycetes</taxon>
        <taxon>Pseudonocardiales</taxon>
        <taxon>Pseudonocardiaceae</taxon>
        <taxon>Amycolatopsis</taxon>
    </lineage>
</organism>
<dbReference type="PROSITE" id="PS51186">
    <property type="entry name" value="GNAT"/>
    <property type="match status" value="1"/>
</dbReference>
<name>A0A4Q7J538_9PSEU</name>
<dbReference type="AlphaFoldDB" id="A0A4Q7J538"/>
<sequence length="157" mass="17177">MEVLPTSPEADVILRRYYEDIGGRYHGRVLRRDEVDQIMTDFPSDDLVRPSGVFLLAAGANGPVGCVGVRVYSADVVELTRMYVDGAARGQGVAARLLAAAEEAGRSFGARALWLNTRSDLVEARALYAKHGFTEIPPFGDDPYAQHWLGKDLTPAR</sequence>
<dbReference type="PANTHER" id="PTHR43877">
    <property type="entry name" value="AMINOALKYLPHOSPHONATE N-ACETYLTRANSFERASE-RELATED-RELATED"/>
    <property type="match status" value="1"/>
</dbReference>
<comment type="caution">
    <text evidence="4">The sequence shown here is derived from an EMBL/GenBank/DDBJ whole genome shotgun (WGS) entry which is preliminary data.</text>
</comment>
<dbReference type="InterPro" id="IPR050832">
    <property type="entry name" value="Bact_Acetyltransf"/>
</dbReference>
<evidence type="ECO:0000256" key="2">
    <source>
        <dbReference type="ARBA" id="ARBA00023315"/>
    </source>
</evidence>
<proteinExistence type="predicted"/>
<protein>
    <submittedName>
        <fullName evidence="4">GNAT family N-acetyltransferase</fullName>
    </submittedName>
</protein>
<dbReference type="Proteomes" id="UP000292003">
    <property type="component" value="Unassembled WGS sequence"/>
</dbReference>
<accession>A0A4Q7J538</accession>
<reference evidence="4 5" key="1">
    <citation type="submission" date="2019-02" db="EMBL/GenBank/DDBJ databases">
        <title>Draft genome sequence of Amycolatopsis sp. 8-3EHSu isolated from roots of Suaeda maritima.</title>
        <authorList>
            <person name="Duangmal K."/>
            <person name="Chantavorakit T."/>
        </authorList>
    </citation>
    <scope>NUCLEOTIDE SEQUENCE [LARGE SCALE GENOMIC DNA]</scope>
    <source>
        <strain evidence="4 5">8-3EHSu</strain>
    </source>
</reference>
<dbReference type="InterPro" id="IPR000182">
    <property type="entry name" value="GNAT_dom"/>
</dbReference>
<evidence type="ECO:0000256" key="1">
    <source>
        <dbReference type="ARBA" id="ARBA00022679"/>
    </source>
</evidence>
<dbReference type="InterPro" id="IPR016181">
    <property type="entry name" value="Acyl_CoA_acyltransferase"/>
</dbReference>
<dbReference type="EMBL" id="SFCC01000010">
    <property type="protein sequence ID" value="RZQ62177.1"/>
    <property type="molecule type" value="Genomic_DNA"/>
</dbReference>
<dbReference type="SUPFAM" id="SSF55729">
    <property type="entry name" value="Acyl-CoA N-acyltransferases (Nat)"/>
    <property type="match status" value="1"/>
</dbReference>
<keyword evidence="1 4" id="KW-0808">Transferase</keyword>
<dbReference type="Gene3D" id="3.40.630.30">
    <property type="match status" value="1"/>
</dbReference>
<dbReference type="GO" id="GO:0016747">
    <property type="term" value="F:acyltransferase activity, transferring groups other than amino-acyl groups"/>
    <property type="evidence" value="ECO:0007669"/>
    <property type="project" value="InterPro"/>
</dbReference>
<dbReference type="RefSeq" id="WP_130477270.1">
    <property type="nucleotide sequence ID" value="NZ_SFCC01000010.1"/>
</dbReference>
<feature type="domain" description="N-acetyltransferase" evidence="3">
    <location>
        <begin position="12"/>
        <end position="154"/>
    </location>
</feature>
<gene>
    <name evidence="4" type="ORF">EWH70_20425</name>
</gene>